<gene>
    <name evidence="5" type="ORF">SAMN05444349_10128</name>
</gene>
<dbReference type="Gene3D" id="3.40.50.2300">
    <property type="match status" value="2"/>
</dbReference>
<reference evidence="5 6" key="1">
    <citation type="submission" date="2016-11" db="EMBL/GenBank/DDBJ databases">
        <authorList>
            <person name="Jaros S."/>
            <person name="Januszkiewicz K."/>
            <person name="Wedrychowicz H."/>
        </authorList>
    </citation>
    <scope>NUCLEOTIDE SEQUENCE [LARGE SCALE GENOMIC DNA]</scope>
    <source>
        <strain evidence="5 6">DSM 26883</strain>
    </source>
</reference>
<dbReference type="RefSeq" id="WP_025075083.1">
    <property type="nucleotide sequence ID" value="NZ_FQVD01000001.1"/>
</dbReference>
<dbReference type="InterPro" id="IPR010982">
    <property type="entry name" value="Lambda_DNA-bd_dom_sf"/>
</dbReference>
<evidence type="ECO:0000256" key="3">
    <source>
        <dbReference type="ARBA" id="ARBA00023163"/>
    </source>
</evidence>
<evidence type="ECO:0000313" key="5">
    <source>
        <dbReference type="EMBL" id="SHE28564.1"/>
    </source>
</evidence>
<dbReference type="PANTHER" id="PTHR30146">
    <property type="entry name" value="LACI-RELATED TRANSCRIPTIONAL REPRESSOR"/>
    <property type="match status" value="1"/>
</dbReference>
<dbReference type="SUPFAM" id="SSF53822">
    <property type="entry name" value="Periplasmic binding protein-like I"/>
    <property type="match status" value="1"/>
</dbReference>
<dbReference type="PANTHER" id="PTHR30146:SF144">
    <property type="entry name" value="LACI-FAMILY TRANSCRIPTION REGULATOR"/>
    <property type="match status" value="1"/>
</dbReference>
<keyword evidence="6" id="KW-1185">Reference proteome</keyword>
<dbReference type="PROSITE" id="PS00356">
    <property type="entry name" value="HTH_LACI_1"/>
    <property type="match status" value="1"/>
</dbReference>
<dbReference type="InterPro" id="IPR028082">
    <property type="entry name" value="Peripla_BP_I"/>
</dbReference>
<evidence type="ECO:0000313" key="6">
    <source>
        <dbReference type="Proteomes" id="UP000184436"/>
    </source>
</evidence>
<protein>
    <submittedName>
        <fullName evidence="5">Transcriptional regulator, LacI family</fullName>
    </submittedName>
</protein>
<dbReference type="Proteomes" id="UP000184436">
    <property type="component" value="Unassembled WGS sequence"/>
</dbReference>
<dbReference type="STRING" id="871325.SAMN05444349_10128"/>
<dbReference type="Gene3D" id="1.10.260.40">
    <property type="entry name" value="lambda repressor-like DNA-binding domains"/>
    <property type="match status" value="1"/>
</dbReference>
<evidence type="ECO:0000259" key="4">
    <source>
        <dbReference type="PROSITE" id="PS50932"/>
    </source>
</evidence>
<dbReference type="Pfam" id="PF00356">
    <property type="entry name" value="LacI"/>
    <property type="match status" value="1"/>
</dbReference>
<keyword evidence="1" id="KW-0805">Transcription regulation</keyword>
<sequence length="354" mass="40813">MNKLPERIRIKDIAHLANVSVGTVDRVIHGRSGVSEASKKRVEEILKQLDYQPNMYASALASNKKYFFICLLPQHLKGEYWTAIEAGIYEAVTTYSDFNTSVKINYYDPYDYHSFVNASKTILAEEPDGVMVAPTAPQYTKGFTAQLKMLDIPYIFIDSKIEDTPPLAFFGQNSRQSGYFAARMLMLLAREEKEIVIFKKIHEGIVGSNQQESREIGFKQYMKEYHPLCKILELDLHAERNDEDNEMLDDFFRSHPNVNTGITFNSKVYIIGEYMQTRKKRKFNLIGYDLLERNVSCLKEGSISFLIAQQPELQGFNGIKALCDHLIFKKDVTRINYMPIDLLTAETIEYYHSK</sequence>
<dbReference type="InterPro" id="IPR000843">
    <property type="entry name" value="HTH_LacI"/>
</dbReference>
<proteinExistence type="predicted"/>
<dbReference type="InterPro" id="IPR025997">
    <property type="entry name" value="SBP_2_dom"/>
</dbReference>
<dbReference type="GO" id="GO:0003700">
    <property type="term" value="F:DNA-binding transcription factor activity"/>
    <property type="evidence" value="ECO:0007669"/>
    <property type="project" value="TreeGrafter"/>
</dbReference>
<keyword evidence="2" id="KW-0238">DNA-binding</keyword>
<accession>A0A1M4S8N4</accession>
<dbReference type="PROSITE" id="PS50932">
    <property type="entry name" value="HTH_LACI_2"/>
    <property type="match status" value="1"/>
</dbReference>
<dbReference type="CDD" id="cd06307">
    <property type="entry name" value="PBP1_sugar_binding"/>
    <property type="match status" value="1"/>
</dbReference>
<evidence type="ECO:0000256" key="2">
    <source>
        <dbReference type="ARBA" id="ARBA00023125"/>
    </source>
</evidence>
<dbReference type="SMART" id="SM00354">
    <property type="entry name" value="HTH_LACI"/>
    <property type="match status" value="1"/>
</dbReference>
<organism evidence="5 6">
    <name type="scientific">Bacteroides faecichinchillae</name>
    <dbReference type="NCBI Taxonomy" id="871325"/>
    <lineage>
        <taxon>Bacteria</taxon>
        <taxon>Pseudomonadati</taxon>
        <taxon>Bacteroidota</taxon>
        <taxon>Bacteroidia</taxon>
        <taxon>Bacteroidales</taxon>
        <taxon>Bacteroidaceae</taxon>
        <taxon>Bacteroides</taxon>
    </lineage>
</organism>
<dbReference type="EMBL" id="FQVD01000001">
    <property type="protein sequence ID" value="SHE28564.1"/>
    <property type="molecule type" value="Genomic_DNA"/>
</dbReference>
<dbReference type="AlphaFoldDB" id="A0A1M4S8N4"/>
<feature type="domain" description="HTH lacI-type" evidence="4">
    <location>
        <begin position="8"/>
        <end position="62"/>
    </location>
</feature>
<dbReference type="Pfam" id="PF13407">
    <property type="entry name" value="Peripla_BP_4"/>
    <property type="match status" value="1"/>
</dbReference>
<dbReference type="OrthoDB" id="628703at2"/>
<keyword evidence="3" id="KW-0804">Transcription</keyword>
<evidence type="ECO:0000256" key="1">
    <source>
        <dbReference type="ARBA" id="ARBA00023015"/>
    </source>
</evidence>
<dbReference type="GO" id="GO:0000976">
    <property type="term" value="F:transcription cis-regulatory region binding"/>
    <property type="evidence" value="ECO:0007669"/>
    <property type="project" value="TreeGrafter"/>
</dbReference>
<dbReference type="CDD" id="cd01392">
    <property type="entry name" value="HTH_LacI"/>
    <property type="match status" value="1"/>
</dbReference>
<dbReference type="SUPFAM" id="SSF47413">
    <property type="entry name" value="lambda repressor-like DNA-binding domains"/>
    <property type="match status" value="1"/>
</dbReference>
<name>A0A1M4S8N4_9BACE</name>